<dbReference type="InterPro" id="IPR000719">
    <property type="entry name" value="Prot_kinase_dom"/>
</dbReference>
<dbReference type="SUPFAM" id="SSF56112">
    <property type="entry name" value="Protein kinase-like (PK-like)"/>
    <property type="match status" value="1"/>
</dbReference>
<evidence type="ECO:0000313" key="10">
    <source>
        <dbReference type="EMBL" id="CAK0782707.1"/>
    </source>
</evidence>
<dbReference type="PANTHER" id="PTHR24351">
    <property type="entry name" value="RIBOSOMAL PROTEIN S6 KINASE"/>
    <property type="match status" value="1"/>
</dbReference>
<proteinExistence type="predicted"/>
<dbReference type="GO" id="GO:0004674">
    <property type="term" value="F:protein serine/threonine kinase activity"/>
    <property type="evidence" value="ECO:0007669"/>
    <property type="project" value="UniProtKB-KW"/>
</dbReference>
<dbReference type="FunFam" id="1.10.510.10:FF:000008">
    <property type="entry name" value="Non-specific serine/threonine protein kinase"/>
    <property type="match status" value="1"/>
</dbReference>
<keyword evidence="6 7" id="KW-0067">ATP-binding</keyword>
<evidence type="ECO:0000256" key="2">
    <source>
        <dbReference type="ARBA" id="ARBA00022553"/>
    </source>
</evidence>
<name>A0AAV1I7J5_9CHLO</name>
<keyword evidence="5" id="KW-0418">Kinase</keyword>
<evidence type="ECO:0000259" key="8">
    <source>
        <dbReference type="PROSITE" id="PS50011"/>
    </source>
</evidence>
<keyword evidence="2" id="KW-0597">Phosphoprotein</keyword>
<dbReference type="InterPro" id="IPR017441">
    <property type="entry name" value="Protein_kinase_ATP_BS"/>
</dbReference>
<keyword evidence="4 7" id="KW-0547">Nucleotide-binding</keyword>
<dbReference type="InterPro" id="IPR011009">
    <property type="entry name" value="Kinase-like_dom_sf"/>
</dbReference>
<keyword evidence="11" id="KW-1185">Reference proteome</keyword>
<evidence type="ECO:0000256" key="5">
    <source>
        <dbReference type="ARBA" id="ARBA00022777"/>
    </source>
</evidence>
<dbReference type="InterPro" id="IPR000961">
    <property type="entry name" value="AGC-kinase_C"/>
</dbReference>
<accession>A0AAV1I7J5</accession>
<feature type="domain" description="Protein kinase" evidence="8">
    <location>
        <begin position="207"/>
        <end position="464"/>
    </location>
</feature>
<dbReference type="Proteomes" id="UP001314263">
    <property type="component" value="Unassembled WGS sequence"/>
</dbReference>
<dbReference type="Pfam" id="PF00433">
    <property type="entry name" value="Pkinase_C"/>
    <property type="match status" value="1"/>
</dbReference>
<dbReference type="FunFam" id="3.30.200.20:FF:000042">
    <property type="entry name" value="Aurora kinase A"/>
    <property type="match status" value="1"/>
</dbReference>
<dbReference type="Pfam" id="PF00069">
    <property type="entry name" value="Pkinase"/>
    <property type="match status" value="1"/>
</dbReference>
<dbReference type="Gene3D" id="1.10.510.10">
    <property type="entry name" value="Transferase(Phosphotransferase) domain 1"/>
    <property type="match status" value="1"/>
</dbReference>
<dbReference type="SMART" id="SM00133">
    <property type="entry name" value="S_TK_X"/>
    <property type="match status" value="1"/>
</dbReference>
<evidence type="ECO:0000256" key="3">
    <source>
        <dbReference type="ARBA" id="ARBA00022679"/>
    </source>
</evidence>
<dbReference type="InterPro" id="IPR017892">
    <property type="entry name" value="Pkinase_C"/>
</dbReference>
<dbReference type="SMART" id="SM00220">
    <property type="entry name" value="S_TKc"/>
    <property type="match status" value="1"/>
</dbReference>
<dbReference type="InterPro" id="IPR008271">
    <property type="entry name" value="Ser/Thr_kinase_AS"/>
</dbReference>
<dbReference type="InterPro" id="IPR045270">
    <property type="entry name" value="STKc_AGC"/>
</dbReference>
<protein>
    <submittedName>
        <fullName evidence="10">Uncharacterized protein</fullName>
    </submittedName>
</protein>
<comment type="caution">
    <text evidence="10">The sequence shown here is derived from an EMBL/GenBank/DDBJ whole genome shotgun (WGS) entry which is preliminary data.</text>
</comment>
<evidence type="ECO:0000313" key="11">
    <source>
        <dbReference type="Proteomes" id="UP001314263"/>
    </source>
</evidence>
<evidence type="ECO:0000256" key="1">
    <source>
        <dbReference type="ARBA" id="ARBA00022527"/>
    </source>
</evidence>
<dbReference type="AlphaFoldDB" id="A0AAV1I7J5"/>
<keyword evidence="3" id="KW-0808">Transferase</keyword>
<dbReference type="PROSITE" id="PS51285">
    <property type="entry name" value="AGC_KINASE_CTER"/>
    <property type="match status" value="1"/>
</dbReference>
<sequence length="542" mass="58786">MTLNPYAKPFVFKAQEEQVPSRCDGVEFSAGAAAGSDYTIHATNAKLQRLKLGSRPAAGPELAGAATRTEEIVRSKVMPLETPANEELTFDEVFDHACVGEPASSPPYPVQDKGLSGLSDILVGEAIPLQATPVPTLSASTLHANGDGGSGLTIVTASASSSIDGEIASAGFGRAAESDLGDGDPPDTPLVQGEWAYSPTKLGPSDFELLRVVGQGAFGKVFQVRRKGTGQVYAMKVMRKERILARDHGDYVRAEREVLTAVFHPYIITLRCSFQTASKLYLVLDFVNGGHLFFQLYRQGIFDEDLARLYTAELVLAIAHLHALGIAHRDLKPENVLLDSEGHIKVTDFGLAKHGMNDEARTNSFIGTMEYMAPEIVAGKGHGKAVDWWSIGILLYEMLCGTPPFRAQGRQKLQKQILTSKLKLPPYLSNEAQSLLKGLLQKEAPKRLGYGANGSEDVMQHSFFRPLSWKKLLDRDMSSPFRPKVGHVDSVENFDKLWTDMAPEDSPCNTPPAADLNTFQGFTYCAPSYMQLIGAAAKVGSG</sequence>
<keyword evidence="1" id="KW-0723">Serine/threonine-protein kinase</keyword>
<evidence type="ECO:0000256" key="4">
    <source>
        <dbReference type="ARBA" id="ARBA00022741"/>
    </source>
</evidence>
<evidence type="ECO:0000259" key="9">
    <source>
        <dbReference type="PROSITE" id="PS51285"/>
    </source>
</evidence>
<dbReference type="PROSITE" id="PS50011">
    <property type="entry name" value="PROTEIN_KINASE_DOM"/>
    <property type="match status" value="1"/>
</dbReference>
<reference evidence="10 11" key="1">
    <citation type="submission" date="2023-10" db="EMBL/GenBank/DDBJ databases">
        <authorList>
            <person name="Maclean D."/>
            <person name="Macfadyen A."/>
        </authorList>
    </citation>
    <scope>NUCLEOTIDE SEQUENCE [LARGE SCALE GENOMIC DNA]</scope>
</reference>
<evidence type="ECO:0000256" key="7">
    <source>
        <dbReference type="PROSITE-ProRule" id="PRU10141"/>
    </source>
</evidence>
<gene>
    <name evidence="10" type="ORF">CVIRNUC_005902</name>
</gene>
<dbReference type="PROSITE" id="PS00108">
    <property type="entry name" value="PROTEIN_KINASE_ST"/>
    <property type="match status" value="1"/>
</dbReference>
<evidence type="ECO:0000256" key="6">
    <source>
        <dbReference type="ARBA" id="ARBA00022840"/>
    </source>
</evidence>
<feature type="binding site" evidence="7">
    <location>
        <position position="236"/>
    </location>
    <ligand>
        <name>ATP</name>
        <dbReference type="ChEBI" id="CHEBI:30616"/>
    </ligand>
</feature>
<dbReference type="PROSITE" id="PS00107">
    <property type="entry name" value="PROTEIN_KINASE_ATP"/>
    <property type="match status" value="1"/>
</dbReference>
<dbReference type="EMBL" id="CAUYUE010000007">
    <property type="protein sequence ID" value="CAK0782707.1"/>
    <property type="molecule type" value="Genomic_DNA"/>
</dbReference>
<dbReference type="GO" id="GO:0005524">
    <property type="term" value="F:ATP binding"/>
    <property type="evidence" value="ECO:0007669"/>
    <property type="project" value="UniProtKB-UniRule"/>
</dbReference>
<dbReference type="Gene3D" id="3.30.200.20">
    <property type="entry name" value="Phosphorylase Kinase, domain 1"/>
    <property type="match status" value="1"/>
</dbReference>
<feature type="domain" description="AGC-kinase C-terminal" evidence="9">
    <location>
        <begin position="465"/>
        <end position="534"/>
    </location>
</feature>
<organism evidence="10 11">
    <name type="scientific">Coccomyxa viridis</name>
    <dbReference type="NCBI Taxonomy" id="1274662"/>
    <lineage>
        <taxon>Eukaryota</taxon>
        <taxon>Viridiplantae</taxon>
        <taxon>Chlorophyta</taxon>
        <taxon>core chlorophytes</taxon>
        <taxon>Trebouxiophyceae</taxon>
        <taxon>Trebouxiophyceae incertae sedis</taxon>
        <taxon>Coccomyxaceae</taxon>
        <taxon>Coccomyxa</taxon>
    </lineage>
</organism>
<dbReference type="CDD" id="cd05123">
    <property type="entry name" value="STKc_AGC"/>
    <property type="match status" value="1"/>
</dbReference>